<dbReference type="RefSeq" id="WP_202688991.1">
    <property type="nucleotide sequence ID" value="NZ_JAESVN010000004.1"/>
</dbReference>
<reference evidence="1" key="1">
    <citation type="submission" date="2021-01" db="EMBL/GenBank/DDBJ databases">
        <title>Tabrizicola alba sp. nov. a motile alkaliphilic bacterium isolated from a soda lake.</title>
        <authorList>
            <person name="Szuroczki S."/>
            <person name="Abbaszade G."/>
            <person name="Schumann P."/>
            <person name="Toth E."/>
        </authorList>
    </citation>
    <scope>NUCLEOTIDE SEQUENCE</scope>
    <source>
        <strain evidence="1">DMG-N-6</strain>
    </source>
</reference>
<organism evidence="1 2">
    <name type="scientific">Szabonella alba</name>
    <dbReference type="NCBI Taxonomy" id="2804194"/>
    <lineage>
        <taxon>Bacteria</taxon>
        <taxon>Pseudomonadati</taxon>
        <taxon>Pseudomonadota</taxon>
        <taxon>Alphaproteobacteria</taxon>
        <taxon>Rhodobacterales</taxon>
        <taxon>Paracoccaceae</taxon>
        <taxon>Szabonella</taxon>
    </lineage>
</organism>
<accession>A0A8K0VDC1</accession>
<evidence type="ECO:0000313" key="2">
    <source>
        <dbReference type="Proteomes" id="UP000648908"/>
    </source>
</evidence>
<sequence length="123" mass="13704">MQPDHKRMSRMLGYTLTIGTPEAWQGFRRVAQVRMTEAERAMLAFFMLNTLSRDLAEGIARFALNAAGDPLPPFLGGMEDARSWAGWATRDELKAYALASFEAMTPQDQAAFFQHISTCEVAA</sequence>
<dbReference type="EMBL" id="JAESVN010000004">
    <property type="protein sequence ID" value="MBL4917750.1"/>
    <property type="molecule type" value="Genomic_DNA"/>
</dbReference>
<protein>
    <submittedName>
        <fullName evidence="1">Uncharacterized protein</fullName>
    </submittedName>
</protein>
<proteinExistence type="predicted"/>
<name>A0A8K0VDC1_9RHOB</name>
<dbReference type="Proteomes" id="UP000648908">
    <property type="component" value="Unassembled WGS sequence"/>
</dbReference>
<gene>
    <name evidence="1" type="ORF">JL811_11010</name>
</gene>
<evidence type="ECO:0000313" key="1">
    <source>
        <dbReference type="EMBL" id="MBL4917750.1"/>
    </source>
</evidence>
<keyword evidence="2" id="KW-1185">Reference proteome</keyword>
<dbReference type="AlphaFoldDB" id="A0A8K0VDC1"/>
<comment type="caution">
    <text evidence="1">The sequence shown here is derived from an EMBL/GenBank/DDBJ whole genome shotgun (WGS) entry which is preliminary data.</text>
</comment>